<feature type="region of interest" description="Disordered" evidence="1">
    <location>
        <begin position="1"/>
        <end position="29"/>
    </location>
</feature>
<sequence length="112" mass="12976">MKRPSEVSPKVHSSSVSSGFPFLERPSKGKDSIDVIDEIRKEQKDRETRRLEREKEIEEICHLDSSDDKESPYVKAVAETTTTVPSPRKTEEFEPKPEHFYICCCKKFCQVI</sequence>
<feature type="compositionally biased region" description="Low complexity" evidence="1">
    <location>
        <begin position="1"/>
        <end position="18"/>
    </location>
</feature>
<evidence type="ECO:0000313" key="2">
    <source>
        <dbReference type="EMBL" id="OMJ86909.1"/>
    </source>
</evidence>
<dbReference type="EMBL" id="MPUH01000191">
    <property type="protein sequence ID" value="OMJ86909.1"/>
    <property type="molecule type" value="Genomic_DNA"/>
</dbReference>
<dbReference type="AlphaFoldDB" id="A0A1R2CD31"/>
<proteinExistence type="predicted"/>
<gene>
    <name evidence="2" type="ORF">SteCoe_11460</name>
</gene>
<name>A0A1R2CD31_9CILI</name>
<evidence type="ECO:0000313" key="3">
    <source>
        <dbReference type="Proteomes" id="UP000187209"/>
    </source>
</evidence>
<comment type="caution">
    <text evidence="2">The sequence shown here is derived from an EMBL/GenBank/DDBJ whole genome shotgun (WGS) entry which is preliminary data.</text>
</comment>
<protein>
    <submittedName>
        <fullName evidence="2">Uncharacterized protein</fullName>
    </submittedName>
</protein>
<dbReference type="Proteomes" id="UP000187209">
    <property type="component" value="Unassembled WGS sequence"/>
</dbReference>
<accession>A0A1R2CD31</accession>
<keyword evidence="3" id="KW-1185">Reference proteome</keyword>
<reference evidence="2 3" key="1">
    <citation type="submission" date="2016-11" db="EMBL/GenBank/DDBJ databases">
        <title>The macronuclear genome of Stentor coeruleus: a giant cell with tiny introns.</title>
        <authorList>
            <person name="Slabodnick M."/>
            <person name="Ruby J.G."/>
            <person name="Reiff S.B."/>
            <person name="Swart E.C."/>
            <person name="Gosai S."/>
            <person name="Prabakaran S."/>
            <person name="Witkowska E."/>
            <person name="Larue G.E."/>
            <person name="Fisher S."/>
            <person name="Freeman R.M."/>
            <person name="Gunawardena J."/>
            <person name="Chu W."/>
            <person name="Stover N.A."/>
            <person name="Gregory B.D."/>
            <person name="Nowacki M."/>
            <person name="Derisi J."/>
            <person name="Roy S.W."/>
            <person name="Marshall W.F."/>
            <person name="Sood P."/>
        </authorList>
    </citation>
    <scope>NUCLEOTIDE SEQUENCE [LARGE SCALE GENOMIC DNA]</scope>
    <source>
        <strain evidence="2">WM001</strain>
    </source>
</reference>
<evidence type="ECO:0000256" key="1">
    <source>
        <dbReference type="SAM" id="MobiDB-lite"/>
    </source>
</evidence>
<organism evidence="2 3">
    <name type="scientific">Stentor coeruleus</name>
    <dbReference type="NCBI Taxonomy" id="5963"/>
    <lineage>
        <taxon>Eukaryota</taxon>
        <taxon>Sar</taxon>
        <taxon>Alveolata</taxon>
        <taxon>Ciliophora</taxon>
        <taxon>Postciliodesmatophora</taxon>
        <taxon>Heterotrichea</taxon>
        <taxon>Heterotrichida</taxon>
        <taxon>Stentoridae</taxon>
        <taxon>Stentor</taxon>
    </lineage>
</organism>